<proteinExistence type="predicted"/>
<name>A0A6S6WDE1_9PLEO</name>
<dbReference type="Proteomes" id="UP000472372">
    <property type="component" value="Chromosome 7"/>
</dbReference>
<accession>A0A6S6WDE1</accession>
<organism evidence="1 2">
    <name type="scientific">Pyrenophora teres f. teres</name>
    <dbReference type="NCBI Taxonomy" id="97479"/>
    <lineage>
        <taxon>Eukaryota</taxon>
        <taxon>Fungi</taxon>
        <taxon>Dikarya</taxon>
        <taxon>Ascomycota</taxon>
        <taxon>Pezizomycotina</taxon>
        <taxon>Dothideomycetes</taxon>
        <taxon>Pleosporomycetidae</taxon>
        <taxon>Pleosporales</taxon>
        <taxon>Pleosporineae</taxon>
        <taxon>Pleosporaceae</taxon>
        <taxon>Pyrenophora</taxon>
    </lineage>
</organism>
<reference evidence="1" key="1">
    <citation type="submission" date="2021-02" db="EMBL/GenBank/DDBJ databases">
        <authorList>
            <person name="Syme A R."/>
            <person name="Syme A R."/>
            <person name="Moolhuijzen P."/>
        </authorList>
    </citation>
    <scope>NUCLEOTIDE SEQUENCE</scope>
    <source>
        <strain evidence="1">W1-1</strain>
    </source>
</reference>
<dbReference type="AlphaFoldDB" id="A0A6S6WDE1"/>
<evidence type="ECO:0000313" key="2">
    <source>
        <dbReference type="Proteomes" id="UP000472372"/>
    </source>
</evidence>
<protein>
    <submittedName>
        <fullName evidence="1">Uncharacterized protein</fullName>
    </submittedName>
</protein>
<gene>
    <name evidence="1" type="ORF">PTTW11_08251</name>
</gene>
<sequence>MFFQSLTIAALSLAHSAIAARAGANVYGCVEFGQQQFEPLVVTFTPGSPSDQNIDPAGYANSTLVSDSGVTCAHLGYVHEASSFQDSIWSLGYKVGAYSGFTSSTWTATWWNNKIVLSGESPETVVCGTQHKCKGTTLLWDQGTQGPIYIIFTPGAKAKTYANAQEGQTPLELRYMWVRRAWAMARA</sequence>
<evidence type="ECO:0000313" key="1">
    <source>
        <dbReference type="EMBL" id="CAE7195980.1"/>
    </source>
</evidence>
<dbReference type="EMBL" id="HG992983">
    <property type="protein sequence ID" value="CAE7195980.1"/>
    <property type="molecule type" value="Genomic_DNA"/>
</dbReference>